<organism evidence="4 5">
    <name type="scientific">Quercus suber</name>
    <name type="common">Cork oak</name>
    <dbReference type="NCBI Taxonomy" id="58331"/>
    <lineage>
        <taxon>Eukaryota</taxon>
        <taxon>Viridiplantae</taxon>
        <taxon>Streptophyta</taxon>
        <taxon>Embryophyta</taxon>
        <taxon>Tracheophyta</taxon>
        <taxon>Spermatophyta</taxon>
        <taxon>Magnoliopsida</taxon>
        <taxon>eudicotyledons</taxon>
        <taxon>Gunneridae</taxon>
        <taxon>Pentapetalae</taxon>
        <taxon>rosids</taxon>
        <taxon>fabids</taxon>
        <taxon>Fagales</taxon>
        <taxon>Fagaceae</taxon>
        <taxon>Quercus</taxon>
    </lineage>
</organism>
<dbReference type="EMBL" id="PKMF04000441">
    <property type="protein sequence ID" value="KAK7831601.1"/>
    <property type="molecule type" value="Genomic_DNA"/>
</dbReference>
<dbReference type="InterPro" id="IPR036940">
    <property type="entry name" value="PI3/4_kinase_cat_sf"/>
</dbReference>
<dbReference type="InterPro" id="IPR000403">
    <property type="entry name" value="PI3/4_kinase_cat_dom"/>
</dbReference>
<dbReference type="PANTHER" id="PTHR10048:SF22">
    <property type="entry name" value="PHOSPHATIDYLINOSITOL 4-KINASE BETA"/>
    <property type="match status" value="1"/>
</dbReference>
<dbReference type="SUPFAM" id="SSF56112">
    <property type="entry name" value="Protein kinase-like (PK-like)"/>
    <property type="match status" value="1"/>
</dbReference>
<proteinExistence type="predicted"/>
<feature type="domain" description="PI3K/PI4K catalytic" evidence="3">
    <location>
        <begin position="1"/>
        <end position="151"/>
    </location>
</feature>
<dbReference type="SMART" id="SM00146">
    <property type="entry name" value="PI3Kc"/>
    <property type="match status" value="1"/>
</dbReference>
<dbReference type="GO" id="GO:0016020">
    <property type="term" value="C:membrane"/>
    <property type="evidence" value="ECO:0007669"/>
    <property type="project" value="TreeGrafter"/>
</dbReference>
<dbReference type="PANTHER" id="PTHR10048">
    <property type="entry name" value="PHOSPHATIDYLINOSITOL KINASE"/>
    <property type="match status" value="1"/>
</dbReference>
<sequence>MLNEGISIAYACLSGLFCTCFSLDHVQVKDRHNGNLLLDEEGHIIHIDFGFMLSNSPGGVNFESAPFKLTRELLEVMDSDAEGVPSEFFDYFKVLCIQGFLTCRKHAERIILLVEMLQQCVSLVLSLISSSLDAWRTRQYDYYQRVLNGIL</sequence>
<dbReference type="GO" id="GO:0004430">
    <property type="term" value="F:1-phosphatidylinositol 4-kinase activity"/>
    <property type="evidence" value="ECO:0007669"/>
    <property type="project" value="TreeGrafter"/>
</dbReference>
<evidence type="ECO:0000259" key="3">
    <source>
        <dbReference type="PROSITE" id="PS50290"/>
    </source>
</evidence>
<dbReference type="InterPro" id="IPR015433">
    <property type="entry name" value="PI3/4_kinase"/>
</dbReference>
<dbReference type="GO" id="GO:0048015">
    <property type="term" value="P:phosphatidylinositol-mediated signaling"/>
    <property type="evidence" value="ECO:0007669"/>
    <property type="project" value="TreeGrafter"/>
</dbReference>
<gene>
    <name evidence="4" type="primary">PI4KB1_1</name>
    <name evidence="4" type="ORF">CFP56_027210</name>
</gene>
<reference evidence="4 5" key="1">
    <citation type="journal article" date="2018" name="Sci. Data">
        <title>The draft genome sequence of cork oak.</title>
        <authorList>
            <person name="Ramos A.M."/>
            <person name="Usie A."/>
            <person name="Barbosa P."/>
            <person name="Barros P.M."/>
            <person name="Capote T."/>
            <person name="Chaves I."/>
            <person name="Simoes F."/>
            <person name="Abreu I."/>
            <person name="Carrasquinho I."/>
            <person name="Faro C."/>
            <person name="Guimaraes J.B."/>
            <person name="Mendonca D."/>
            <person name="Nobrega F."/>
            <person name="Rodrigues L."/>
            <person name="Saibo N.J.M."/>
            <person name="Varela M.C."/>
            <person name="Egas C."/>
            <person name="Matos J."/>
            <person name="Miguel C.M."/>
            <person name="Oliveira M.M."/>
            <person name="Ricardo C.P."/>
            <person name="Goncalves S."/>
        </authorList>
    </citation>
    <scope>NUCLEOTIDE SEQUENCE [LARGE SCALE GENOMIC DNA]</scope>
    <source>
        <strain evidence="5">cv. HL8</strain>
    </source>
</reference>
<dbReference type="Pfam" id="PF00454">
    <property type="entry name" value="PI3_PI4_kinase"/>
    <property type="match status" value="1"/>
</dbReference>
<dbReference type="GO" id="GO:0046854">
    <property type="term" value="P:phosphatidylinositol phosphate biosynthetic process"/>
    <property type="evidence" value="ECO:0007669"/>
    <property type="project" value="InterPro"/>
</dbReference>
<evidence type="ECO:0000313" key="4">
    <source>
        <dbReference type="EMBL" id="KAK7831601.1"/>
    </source>
</evidence>
<name>A0AAW0JZF5_QUESU</name>
<accession>A0AAW0JZF5</accession>
<keyword evidence="1" id="KW-0808">Transferase</keyword>
<evidence type="ECO:0000256" key="2">
    <source>
        <dbReference type="ARBA" id="ARBA00022777"/>
    </source>
</evidence>
<protein>
    <submittedName>
        <fullName evidence="4">Phosphatidylinositol 4-kinase beta 1</fullName>
    </submittedName>
</protein>
<keyword evidence="5" id="KW-1185">Reference proteome</keyword>
<dbReference type="PROSITE" id="PS50290">
    <property type="entry name" value="PI3_4_KINASE_3"/>
    <property type="match status" value="1"/>
</dbReference>
<dbReference type="AlphaFoldDB" id="A0AAW0JZF5"/>
<dbReference type="InterPro" id="IPR011009">
    <property type="entry name" value="Kinase-like_dom_sf"/>
</dbReference>
<dbReference type="Proteomes" id="UP000237347">
    <property type="component" value="Unassembled WGS sequence"/>
</dbReference>
<evidence type="ECO:0000313" key="5">
    <source>
        <dbReference type="Proteomes" id="UP000237347"/>
    </source>
</evidence>
<evidence type="ECO:0000256" key="1">
    <source>
        <dbReference type="ARBA" id="ARBA00022679"/>
    </source>
</evidence>
<comment type="caution">
    <text evidence="4">The sequence shown here is derived from an EMBL/GenBank/DDBJ whole genome shotgun (WGS) entry which is preliminary data.</text>
</comment>
<keyword evidence="2" id="KW-0418">Kinase</keyword>
<dbReference type="GO" id="GO:0005737">
    <property type="term" value="C:cytoplasm"/>
    <property type="evidence" value="ECO:0007669"/>
    <property type="project" value="TreeGrafter"/>
</dbReference>
<dbReference type="Gene3D" id="1.10.1070.11">
    <property type="entry name" value="Phosphatidylinositol 3-/4-kinase, catalytic domain"/>
    <property type="match status" value="1"/>
</dbReference>